<evidence type="ECO:0000256" key="1">
    <source>
        <dbReference type="SAM" id="MobiDB-lite"/>
    </source>
</evidence>
<dbReference type="Gene3D" id="1.25.40.90">
    <property type="match status" value="1"/>
</dbReference>
<dbReference type="CDD" id="cd17003">
    <property type="entry name" value="CID_Rtt103"/>
    <property type="match status" value="1"/>
</dbReference>
<dbReference type="GO" id="GO:0031124">
    <property type="term" value="P:mRNA 3'-end processing"/>
    <property type="evidence" value="ECO:0007669"/>
    <property type="project" value="InterPro"/>
</dbReference>
<dbReference type="PROSITE" id="PS51391">
    <property type="entry name" value="CID"/>
    <property type="match status" value="1"/>
</dbReference>
<keyword evidence="4" id="KW-1185">Reference proteome</keyword>
<dbReference type="OrthoDB" id="10069473at2759"/>
<dbReference type="Proteomes" id="UP000076632">
    <property type="component" value="Unassembled WGS sequence"/>
</dbReference>
<dbReference type="PANTHER" id="PTHR12460:SF0">
    <property type="entry name" value="CID DOMAIN-CONTAINING PROTEIN-RELATED"/>
    <property type="match status" value="1"/>
</dbReference>
<dbReference type="SMART" id="SM00582">
    <property type="entry name" value="RPR"/>
    <property type="match status" value="1"/>
</dbReference>
<proteinExistence type="predicted"/>
<dbReference type="InterPro" id="IPR006569">
    <property type="entry name" value="CID_dom"/>
</dbReference>
<dbReference type="InterPro" id="IPR047883">
    <property type="entry name" value="Rtt103-like_CID"/>
</dbReference>
<dbReference type="Pfam" id="PF04818">
    <property type="entry name" value="CID"/>
    <property type="match status" value="1"/>
</dbReference>
<feature type="region of interest" description="Disordered" evidence="1">
    <location>
        <begin position="135"/>
        <end position="157"/>
    </location>
</feature>
<evidence type="ECO:0000313" key="4">
    <source>
        <dbReference type="Proteomes" id="UP000076632"/>
    </source>
</evidence>
<dbReference type="OMA" id="LWMQRLK"/>
<name>A0A165G3X1_XYLHT</name>
<sequence length="436" mass="46919">MAYTDESVKAKLSALNETQESIVTVAQWVLFHRRHAEKTAQLWLQRLKDSGANKRLNLIYLANEVVQQSKARRKEDFLIAFSPIIADAAATAYKGSTNEVQQKLRRVIEVWRQRQIFELPIQDAIEARIDELDKNRSSGKKPALGGSLFSTSSGPSAPMELQPLVPLQLSLSKASMPAKSALSSANSEYDKLMDPATPAPTPPVHAARLSALLKALANAEGAVTESIKARRVLIDGLEKILDTNRAALNADESEELQVSSRKAIIEAKKREVEDGIMRGLSAESSPAIHGIEEGGATEAVEPERPMVEELTPPPVEALTPTGTPPPEIEQAATTTTGADIIHETQPDHTEPPPAFPPPLIPAIATANPPGSDLLSSLAGPFARRHSGNPPNGTDSGSNKRRRVEENDDFAAFGGGDAMDGLDADVAEMLRRESAGR</sequence>
<evidence type="ECO:0000313" key="3">
    <source>
        <dbReference type="EMBL" id="KZF21709.1"/>
    </source>
</evidence>
<dbReference type="EMBL" id="KV407460">
    <property type="protein sequence ID" value="KZF21709.1"/>
    <property type="molecule type" value="Genomic_DNA"/>
</dbReference>
<gene>
    <name evidence="3" type="ORF">L228DRAFT_261849</name>
</gene>
<evidence type="ECO:0000259" key="2">
    <source>
        <dbReference type="PROSITE" id="PS51391"/>
    </source>
</evidence>
<dbReference type="InterPro" id="IPR008942">
    <property type="entry name" value="ENTH_VHS"/>
</dbReference>
<dbReference type="InParanoid" id="A0A165G3X1"/>
<feature type="domain" description="CID" evidence="2">
    <location>
        <begin position="1"/>
        <end position="133"/>
    </location>
</feature>
<dbReference type="FunFam" id="1.25.40.90:FF:000030">
    <property type="entry name" value="DUF618 domain protein"/>
    <property type="match status" value="1"/>
</dbReference>
<feature type="region of interest" description="Disordered" evidence="1">
    <location>
        <begin position="366"/>
        <end position="420"/>
    </location>
</feature>
<organism evidence="3 4">
    <name type="scientific">Xylona heveae (strain CBS 132557 / TC161)</name>
    <dbReference type="NCBI Taxonomy" id="1328760"/>
    <lineage>
        <taxon>Eukaryota</taxon>
        <taxon>Fungi</taxon>
        <taxon>Dikarya</taxon>
        <taxon>Ascomycota</taxon>
        <taxon>Pezizomycotina</taxon>
        <taxon>Xylonomycetes</taxon>
        <taxon>Xylonales</taxon>
        <taxon>Xylonaceae</taxon>
        <taxon>Xylona</taxon>
    </lineage>
</organism>
<dbReference type="SUPFAM" id="SSF48464">
    <property type="entry name" value="ENTH/VHS domain"/>
    <property type="match status" value="1"/>
</dbReference>
<dbReference type="AlphaFoldDB" id="A0A165G3X1"/>
<dbReference type="GO" id="GO:0099122">
    <property type="term" value="F:RNA polymerase II C-terminal domain binding"/>
    <property type="evidence" value="ECO:0007669"/>
    <property type="project" value="InterPro"/>
</dbReference>
<dbReference type="FunCoup" id="A0A165G3X1">
    <property type="interactions" value="41"/>
</dbReference>
<accession>A0A165G3X1</accession>
<dbReference type="RefSeq" id="XP_018187264.1">
    <property type="nucleotide sequence ID" value="XM_018334370.1"/>
</dbReference>
<protein>
    <submittedName>
        <fullName evidence="3">DUF618-domain-containing protein</fullName>
    </submittedName>
</protein>
<reference evidence="3 4" key="1">
    <citation type="journal article" date="2016" name="Fungal Biol.">
        <title>The genome of Xylona heveae provides a window into fungal endophytism.</title>
        <authorList>
            <person name="Gazis R."/>
            <person name="Kuo A."/>
            <person name="Riley R."/>
            <person name="LaButti K."/>
            <person name="Lipzen A."/>
            <person name="Lin J."/>
            <person name="Amirebrahimi M."/>
            <person name="Hesse C.N."/>
            <person name="Spatafora J.W."/>
            <person name="Henrissat B."/>
            <person name="Hainaut M."/>
            <person name="Grigoriev I.V."/>
            <person name="Hibbett D.S."/>
        </authorList>
    </citation>
    <scope>NUCLEOTIDE SEQUENCE [LARGE SCALE GENOMIC DNA]</scope>
    <source>
        <strain evidence="3 4">TC161</strain>
    </source>
</reference>
<dbReference type="STRING" id="1328760.A0A165G3X1"/>
<dbReference type="GeneID" id="28899507"/>
<dbReference type="PANTHER" id="PTHR12460">
    <property type="entry name" value="CYCLIN-DEPENDENT KINASE INHIBITOR-RELATED PROTEIN"/>
    <property type="match status" value="1"/>
</dbReference>